<sequence length="204" mass="22514">MAEETEPGCTGQAGEDSYLLAQVRESFGRVVYSHKTREKQADICFTKHRWQQGVLIALTAVSSGTFLVAVVGLFGDPALTSLVTSFIALLVTWISLGAKNFRFADESDAHRGVASQLWDIRESYISLISDLMSGGISDEQARTRRDELQEATRGAYADSPRTTSKAYTRAQEGLKHNEEMTFSGNEIDLFLPEALRLSRGEARS</sequence>
<keyword evidence="2" id="KW-0472">Membrane</keyword>
<dbReference type="Pfam" id="PF18186">
    <property type="entry name" value="SLATT_4"/>
    <property type="match status" value="1"/>
</dbReference>
<organism evidence="4 5">
    <name type="scientific">Rhodococcus cerastii</name>
    <dbReference type="NCBI Taxonomy" id="908616"/>
    <lineage>
        <taxon>Bacteria</taxon>
        <taxon>Bacillati</taxon>
        <taxon>Actinomycetota</taxon>
        <taxon>Actinomycetes</taxon>
        <taxon>Mycobacteriales</taxon>
        <taxon>Nocardiaceae</taxon>
        <taxon>Rhodococcus</taxon>
    </lineage>
</organism>
<keyword evidence="2" id="KW-0812">Transmembrane</keyword>
<reference evidence="4 5" key="1">
    <citation type="submission" date="2023-10" db="EMBL/GenBank/DDBJ databases">
        <title>Development of a sustainable strategy for remediation of hydrocarbon-contaminated territories based on the waste exchange concept.</title>
        <authorList>
            <person name="Krivoruchko A."/>
        </authorList>
    </citation>
    <scope>NUCLEOTIDE SEQUENCE [LARGE SCALE GENOMIC DNA]</scope>
    <source>
        <strain evidence="4 5">IEGM 1327</strain>
    </source>
</reference>
<evidence type="ECO:0000259" key="3">
    <source>
        <dbReference type="Pfam" id="PF18186"/>
    </source>
</evidence>
<evidence type="ECO:0000313" key="4">
    <source>
        <dbReference type="EMBL" id="MDV6305502.1"/>
    </source>
</evidence>
<evidence type="ECO:0000313" key="5">
    <source>
        <dbReference type="Proteomes" id="UP001186104"/>
    </source>
</evidence>
<evidence type="ECO:0000256" key="1">
    <source>
        <dbReference type="SAM" id="MobiDB-lite"/>
    </source>
</evidence>
<protein>
    <submittedName>
        <fullName evidence="4">SLATT domain-containing protein</fullName>
    </submittedName>
</protein>
<dbReference type="Proteomes" id="UP001186104">
    <property type="component" value="Unassembled WGS sequence"/>
</dbReference>
<gene>
    <name evidence="4" type="ORF">R3P93_23295</name>
</gene>
<feature type="domain" description="SMODS and SLOG-associating 2TM effector" evidence="3">
    <location>
        <begin position="19"/>
        <end position="186"/>
    </location>
</feature>
<feature type="region of interest" description="Disordered" evidence="1">
    <location>
        <begin position="142"/>
        <end position="163"/>
    </location>
</feature>
<dbReference type="InterPro" id="IPR040811">
    <property type="entry name" value="SLATT_4"/>
</dbReference>
<feature type="transmembrane region" description="Helical" evidence="2">
    <location>
        <begin position="80"/>
        <end position="98"/>
    </location>
</feature>
<keyword evidence="5" id="KW-1185">Reference proteome</keyword>
<accession>A0ABU4D6Z3</accession>
<name>A0ABU4D6Z3_9NOCA</name>
<evidence type="ECO:0000256" key="2">
    <source>
        <dbReference type="SAM" id="Phobius"/>
    </source>
</evidence>
<proteinExistence type="predicted"/>
<dbReference type="NCBIfam" id="NF033632">
    <property type="entry name" value="SLATT_4"/>
    <property type="match status" value="1"/>
</dbReference>
<feature type="transmembrane region" description="Helical" evidence="2">
    <location>
        <begin position="54"/>
        <end position="74"/>
    </location>
</feature>
<dbReference type="RefSeq" id="WP_317534243.1">
    <property type="nucleotide sequence ID" value="NZ_JAWLKF010000020.1"/>
</dbReference>
<comment type="caution">
    <text evidence="4">The sequence shown here is derived from an EMBL/GenBank/DDBJ whole genome shotgun (WGS) entry which is preliminary data.</text>
</comment>
<dbReference type="EMBL" id="JAWLKF010000020">
    <property type="protein sequence ID" value="MDV6305502.1"/>
    <property type="molecule type" value="Genomic_DNA"/>
</dbReference>
<keyword evidence="2" id="KW-1133">Transmembrane helix</keyword>